<dbReference type="Proteomes" id="UP000095362">
    <property type="component" value="Unassembled WGS sequence"/>
</dbReference>
<proteinExistence type="predicted"/>
<feature type="domain" description="Replication initiator A N-terminal" evidence="1">
    <location>
        <begin position="14"/>
        <end position="87"/>
    </location>
</feature>
<evidence type="ECO:0000259" key="1">
    <source>
        <dbReference type="Pfam" id="PF06970"/>
    </source>
</evidence>
<sequence>MNKYFKISDAKNFAFYKVPKALFEEKYKSVSTDAKMLYGLLLDRMYLSVKNGWIDKQGRAYQYFTIKSVQEKLHFGHEKICRLFSELETADLILRKRQGQGKPNMIYLKQF</sequence>
<accession>A0A174FIU9</accession>
<dbReference type="Pfam" id="PF06970">
    <property type="entry name" value="RepA_N"/>
    <property type="match status" value="1"/>
</dbReference>
<evidence type="ECO:0000313" key="3">
    <source>
        <dbReference type="Proteomes" id="UP000095362"/>
    </source>
</evidence>
<dbReference type="RefSeq" id="WP_055261611.1">
    <property type="nucleotide sequence ID" value="NZ_CYZK01000015.1"/>
</dbReference>
<name>A0A174FIU9_9FIRM</name>
<evidence type="ECO:0000313" key="2">
    <source>
        <dbReference type="EMBL" id="CUO50172.1"/>
    </source>
</evidence>
<organism evidence="2 3">
    <name type="scientific">Coprococcus comes</name>
    <dbReference type="NCBI Taxonomy" id="410072"/>
    <lineage>
        <taxon>Bacteria</taxon>
        <taxon>Bacillati</taxon>
        <taxon>Bacillota</taxon>
        <taxon>Clostridia</taxon>
        <taxon>Lachnospirales</taxon>
        <taxon>Lachnospiraceae</taxon>
        <taxon>Coprococcus</taxon>
    </lineage>
</organism>
<dbReference type="InterPro" id="IPR010724">
    <property type="entry name" value="RepA_N"/>
</dbReference>
<dbReference type="AlphaFoldDB" id="A0A174FIU9"/>
<gene>
    <name evidence="2" type="ORF">ERS852481_02220</name>
</gene>
<protein>
    <submittedName>
        <fullName evidence="2">Replication initiator protein A (RepA) N-terminus</fullName>
    </submittedName>
</protein>
<dbReference type="EMBL" id="CYZK01000015">
    <property type="protein sequence ID" value="CUO50172.1"/>
    <property type="molecule type" value="Genomic_DNA"/>
</dbReference>
<reference evidence="2 3" key="1">
    <citation type="submission" date="2015-09" db="EMBL/GenBank/DDBJ databases">
        <authorList>
            <consortium name="Pathogen Informatics"/>
        </authorList>
    </citation>
    <scope>NUCLEOTIDE SEQUENCE [LARGE SCALE GENOMIC DNA]</scope>
    <source>
        <strain evidence="2 3">2789STDY5834866</strain>
    </source>
</reference>